<accession>A0A4R6TBI9</accession>
<evidence type="ECO:0000313" key="2">
    <source>
        <dbReference type="Proteomes" id="UP000294535"/>
    </source>
</evidence>
<sequence>MIRDEIIDFRKIIPNESSVYQIRISGKATSALLAIAGDMQIQKQPGKDEINLIGCFPDQSALLGLLNALNDIRHEILSVRILETDL</sequence>
<proteinExistence type="predicted"/>
<dbReference type="AlphaFoldDB" id="A0A4R6TBI9"/>
<organism evidence="1 2">
    <name type="scientific">Algoriphagus boseongensis</name>
    <dbReference type="NCBI Taxonomy" id="1442587"/>
    <lineage>
        <taxon>Bacteria</taxon>
        <taxon>Pseudomonadati</taxon>
        <taxon>Bacteroidota</taxon>
        <taxon>Cytophagia</taxon>
        <taxon>Cytophagales</taxon>
        <taxon>Cyclobacteriaceae</taxon>
        <taxon>Algoriphagus</taxon>
    </lineage>
</organism>
<name>A0A4R6TBI9_9BACT</name>
<protein>
    <submittedName>
        <fullName evidence="1">Uncharacterized protein</fullName>
    </submittedName>
</protein>
<keyword evidence="2" id="KW-1185">Reference proteome</keyword>
<evidence type="ECO:0000313" key="1">
    <source>
        <dbReference type="EMBL" id="TDQ19035.1"/>
    </source>
</evidence>
<comment type="caution">
    <text evidence="1">The sequence shown here is derived from an EMBL/GenBank/DDBJ whole genome shotgun (WGS) entry which is preliminary data.</text>
</comment>
<dbReference type="Proteomes" id="UP000294535">
    <property type="component" value="Unassembled WGS sequence"/>
</dbReference>
<dbReference type="EMBL" id="SNYF01000005">
    <property type="protein sequence ID" value="TDQ19035.1"/>
    <property type="molecule type" value="Genomic_DNA"/>
</dbReference>
<gene>
    <name evidence="1" type="ORF">DFQ04_0852</name>
</gene>
<dbReference type="OrthoDB" id="1496032at2"/>
<reference evidence="1 2" key="1">
    <citation type="submission" date="2019-03" db="EMBL/GenBank/DDBJ databases">
        <title>Genomic Encyclopedia of Type Strains, Phase III (KMG-III): the genomes of soil and plant-associated and newly described type strains.</title>
        <authorList>
            <person name="Whitman W."/>
        </authorList>
    </citation>
    <scope>NUCLEOTIDE SEQUENCE [LARGE SCALE GENOMIC DNA]</scope>
    <source>
        <strain evidence="1 2">CECT 8446</strain>
    </source>
</reference>